<evidence type="ECO:0000313" key="1">
    <source>
        <dbReference type="EMBL" id="CAC5422372.1"/>
    </source>
</evidence>
<reference evidence="1 2" key="1">
    <citation type="submission" date="2020-06" db="EMBL/GenBank/DDBJ databases">
        <authorList>
            <person name="Li R."/>
            <person name="Bekaert M."/>
        </authorList>
    </citation>
    <scope>NUCLEOTIDE SEQUENCE [LARGE SCALE GENOMIC DNA]</scope>
    <source>
        <strain evidence="2">wild</strain>
    </source>
</reference>
<protein>
    <submittedName>
        <fullName evidence="1">Uncharacterized protein</fullName>
    </submittedName>
</protein>
<sequence length="152" mass="16828">MTAVYFFCDNVSDDLHDTSSFIIDKIVRDFALVLQGNVLLAKLSAGDAEEKTHKESQESVIHGIVLSEIIEYIDGTRSGTDIVPISKLVDHAKLYSNPLEQLGVVMEGRIDTSHLKNWNVAVIADLQAYKQGRLVLLIFNEGVREALKQATS</sequence>
<accession>A0A6J8ERS1</accession>
<name>A0A6J8ERS1_MYTCO</name>
<organism evidence="1 2">
    <name type="scientific">Mytilus coruscus</name>
    <name type="common">Sea mussel</name>
    <dbReference type="NCBI Taxonomy" id="42192"/>
    <lineage>
        <taxon>Eukaryota</taxon>
        <taxon>Metazoa</taxon>
        <taxon>Spiralia</taxon>
        <taxon>Lophotrochozoa</taxon>
        <taxon>Mollusca</taxon>
        <taxon>Bivalvia</taxon>
        <taxon>Autobranchia</taxon>
        <taxon>Pteriomorphia</taxon>
        <taxon>Mytilida</taxon>
        <taxon>Mytiloidea</taxon>
        <taxon>Mytilidae</taxon>
        <taxon>Mytilinae</taxon>
        <taxon>Mytilus</taxon>
    </lineage>
</organism>
<dbReference type="OrthoDB" id="6117260at2759"/>
<proteinExistence type="predicted"/>
<keyword evidence="2" id="KW-1185">Reference proteome</keyword>
<dbReference type="AlphaFoldDB" id="A0A6J8ERS1"/>
<gene>
    <name evidence="1" type="ORF">MCOR_54424</name>
</gene>
<dbReference type="EMBL" id="CACVKT020009575">
    <property type="protein sequence ID" value="CAC5422372.1"/>
    <property type="molecule type" value="Genomic_DNA"/>
</dbReference>
<dbReference type="Proteomes" id="UP000507470">
    <property type="component" value="Unassembled WGS sequence"/>
</dbReference>
<evidence type="ECO:0000313" key="2">
    <source>
        <dbReference type="Proteomes" id="UP000507470"/>
    </source>
</evidence>